<feature type="transmembrane region" description="Helical" evidence="2">
    <location>
        <begin position="12"/>
        <end position="36"/>
    </location>
</feature>
<dbReference type="AlphaFoldDB" id="A0AA87ZA40"/>
<organism evidence="3 4">
    <name type="scientific">Ficus carica</name>
    <name type="common">Common fig</name>
    <dbReference type="NCBI Taxonomy" id="3494"/>
    <lineage>
        <taxon>Eukaryota</taxon>
        <taxon>Viridiplantae</taxon>
        <taxon>Streptophyta</taxon>
        <taxon>Embryophyta</taxon>
        <taxon>Tracheophyta</taxon>
        <taxon>Spermatophyta</taxon>
        <taxon>Magnoliopsida</taxon>
        <taxon>eudicotyledons</taxon>
        <taxon>Gunneridae</taxon>
        <taxon>Pentapetalae</taxon>
        <taxon>rosids</taxon>
        <taxon>fabids</taxon>
        <taxon>Rosales</taxon>
        <taxon>Moraceae</taxon>
        <taxon>Ficeae</taxon>
        <taxon>Ficus</taxon>
    </lineage>
</organism>
<accession>A0AA87ZA40</accession>
<keyword evidence="4" id="KW-1185">Reference proteome</keyword>
<dbReference type="PANTHER" id="PTHR34964:SF1">
    <property type="entry name" value="MEMBRANE LIPOPROTEIN"/>
    <property type="match status" value="1"/>
</dbReference>
<feature type="region of interest" description="Disordered" evidence="1">
    <location>
        <begin position="49"/>
        <end position="141"/>
    </location>
</feature>
<dbReference type="PANTHER" id="PTHR34964">
    <property type="entry name" value="MEMBRANE LIPOPROTEIN-RELATED"/>
    <property type="match status" value="1"/>
</dbReference>
<reference evidence="3" key="1">
    <citation type="submission" date="2023-07" db="EMBL/GenBank/DDBJ databases">
        <title>draft genome sequence of fig (Ficus carica).</title>
        <authorList>
            <person name="Takahashi T."/>
            <person name="Nishimura K."/>
        </authorList>
    </citation>
    <scope>NUCLEOTIDE SEQUENCE</scope>
</reference>
<evidence type="ECO:0000256" key="1">
    <source>
        <dbReference type="SAM" id="MobiDB-lite"/>
    </source>
</evidence>
<gene>
    <name evidence="3" type="ORF">TIFTF001_003986</name>
</gene>
<proteinExistence type="predicted"/>
<dbReference type="EMBL" id="BTGU01000004">
    <property type="protein sequence ID" value="GMN33119.1"/>
    <property type="molecule type" value="Genomic_DNA"/>
</dbReference>
<feature type="compositionally biased region" description="Basic and acidic residues" evidence="1">
    <location>
        <begin position="94"/>
        <end position="114"/>
    </location>
</feature>
<keyword evidence="2" id="KW-0472">Membrane</keyword>
<protein>
    <submittedName>
        <fullName evidence="3">Uncharacterized protein</fullName>
    </submittedName>
</protein>
<feature type="compositionally biased region" description="Low complexity" evidence="1">
    <location>
        <begin position="116"/>
        <end position="128"/>
    </location>
</feature>
<evidence type="ECO:0000256" key="2">
    <source>
        <dbReference type="SAM" id="Phobius"/>
    </source>
</evidence>
<comment type="caution">
    <text evidence="3">The sequence shown here is derived from an EMBL/GenBank/DDBJ whole genome shotgun (WGS) entry which is preliminary data.</text>
</comment>
<evidence type="ECO:0000313" key="3">
    <source>
        <dbReference type="EMBL" id="GMN33119.1"/>
    </source>
</evidence>
<keyword evidence="2" id="KW-1133">Transmembrane helix</keyword>
<keyword evidence="2" id="KW-0812">Transmembrane</keyword>
<dbReference type="Proteomes" id="UP001187192">
    <property type="component" value="Unassembled WGS sequence"/>
</dbReference>
<name>A0AA87ZA40_FICCA</name>
<sequence>MVLPETPTTSWLPTVGVTLVGLPWLFWLFTFLYRVLSRVFGFRLGMDCGGDQGGESNVEPDAVATDDHDESPTAGNNGERKVQFEAAVTVHENSGGDDRDRDRGGDRHDQDRYKHSNVSSSSNSSIMSHESEMPLASSMAS</sequence>
<evidence type="ECO:0000313" key="4">
    <source>
        <dbReference type="Proteomes" id="UP001187192"/>
    </source>
</evidence>